<feature type="transmembrane region" description="Helical" evidence="5">
    <location>
        <begin position="396"/>
        <end position="419"/>
    </location>
</feature>
<feature type="transmembrane region" description="Helical" evidence="5">
    <location>
        <begin position="153"/>
        <end position="172"/>
    </location>
</feature>
<feature type="transmembrane region" description="Helical" evidence="5">
    <location>
        <begin position="192"/>
        <end position="215"/>
    </location>
</feature>
<dbReference type="EC" id="7.1.1.-" evidence="5"/>
<keyword evidence="5" id="KW-0813">Transport</keyword>
<comment type="catalytic activity">
    <reaction evidence="5">
        <text>a quinone + NADH + 5 H(+)(in) = a quinol + NAD(+) + 4 H(+)(out)</text>
        <dbReference type="Rhea" id="RHEA:57888"/>
        <dbReference type="ChEBI" id="CHEBI:15378"/>
        <dbReference type="ChEBI" id="CHEBI:24646"/>
        <dbReference type="ChEBI" id="CHEBI:57540"/>
        <dbReference type="ChEBI" id="CHEBI:57945"/>
        <dbReference type="ChEBI" id="CHEBI:132124"/>
    </reaction>
</comment>
<comment type="similarity">
    <text evidence="5">Belongs to the complex I subunit 2 family.</text>
</comment>
<keyword evidence="5" id="KW-1003">Cell membrane</keyword>
<name>A0ABY1NJU4_9BACT</name>
<evidence type="ECO:0000256" key="4">
    <source>
        <dbReference type="ARBA" id="ARBA00023136"/>
    </source>
</evidence>
<feature type="transmembrane region" description="Helical" evidence="5">
    <location>
        <begin position="364"/>
        <end position="384"/>
    </location>
</feature>
<evidence type="ECO:0000313" key="9">
    <source>
        <dbReference type="Proteomes" id="UP001157911"/>
    </source>
</evidence>
<feature type="transmembrane region" description="Helical" evidence="5">
    <location>
        <begin position="227"/>
        <end position="248"/>
    </location>
</feature>
<keyword evidence="5" id="KW-0520">NAD</keyword>
<evidence type="ECO:0000313" key="8">
    <source>
        <dbReference type="EMBL" id="SMP11627.1"/>
    </source>
</evidence>
<evidence type="ECO:0000256" key="6">
    <source>
        <dbReference type="RuleBase" id="RU000320"/>
    </source>
</evidence>
<dbReference type="EMBL" id="FXUB01000002">
    <property type="protein sequence ID" value="SMP11627.1"/>
    <property type="molecule type" value="Genomic_DNA"/>
</dbReference>
<keyword evidence="5" id="KW-0874">Quinone</keyword>
<accession>A0ABY1NJU4</accession>
<comment type="caution">
    <text evidence="8">The sequence shown here is derived from an EMBL/GenBank/DDBJ whole genome shotgun (WGS) entry which is preliminary data.</text>
</comment>
<comment type="function">
    <text evidence="5">NDH-1 shuttles electrons from NADH, via FMN and iron-sulfur (Fe-S) centers, to quinones in the respiratory chain. The immediate electron acceptor for the enzyme in this species is believed to be ubiquinone. Couples the redox reaction to proton translocation (for every two electrons transferred, four hydrogen ions are translocated across the cytoplasmic membrane), and thus conserves the redox energy in a proton gradient.</text>
</comment>
<dbReference type="RefSeq" id="WP_283400425.1">
    <property type="nucleotide sequence ID" value="NZ_FXUB01000002.1"/>
</dbReference>
<feature type="transmembrane region" description="Helical" evidence="5">
    <location>
        <begin position="263"/>
        <end position="284"/>
    </location>
</feature>
<keyword evidence="4 5" id="KW-0472">Membrane</keyword>
<evidence type="ECO:0000256" key="2">
    <source>
        <dbReference type="ARBA" id="ARBA00022692"/>
    </source>
</evidence>
<keyword evidence="9" id="KW-1185">Reference proteome</keyword>
<feature type="transmembrane region" description="Helical" evidence="5">
    <location>
        <begin position="95"/>
        <end position="114"/>
    </location>
</feature>
<keyword evidence="5" id="KW-0830">Ubiquinone</keyword>
<feature type="transmembrane region" description="Helical" evidence="5">
    <location>
        <begin position="33"/>
        <end position="50"/>
    </location>
</feature>
<dbReference type="InterPro" id="IPR010096">
    <property type="entry name" value="NADH-Q_OxRdtase_suN/2"/>
</dbReference>
<feature type="transmembrane region" description="Helical" evidence="5">
    <location>
        <begin position="440"/>
        <end position="460"/>
    </location>
</feature>
<organism evidence="8 9">
    <name type="scientific">Desulfurobacterium pacificum</name>
    <dbReference type="NCBI Taxonomy" id="240166"/>
    <lineage>
        <taxon>Bacteria</taxon>
        <taxon>Pseudomonadati</taxon>
        <taxon>Aquificota</taxon>
        <taxon>Aquificia</taxon>
        <taxon>Desulfurobacteriales</taxon>
        <taxon>Desulfurobacteriaceae</taxon>
        <taxon>Desulfurobacterium</taxon>
    </lineage>
</organism>
<evidence type="ECO:0000259" key="7">
    <source>
        <dbReference type="Pfam" id="PF00361"/>
    </source>
</evidence>
<feature type="transmembrane region" description="Helical" evidence="5">
    <location>
        <begin position="120"/>
        <end position="141"/>
    </location>
</feature>
<dbReference type="InterPro" id="IPR001750">
    <property type="entry name" value="ND/Mrp_TM"/>
</dbReference>
<feature type="transmembrane region" description="Helical" evidence="5">
    <location>
        <begin position="70"/>
        <end position="90"/>
    </location>
</feature>
<keyword evidence="3 5" id="KW-1133">Transmembrane helix</keyword>
<gene>
    <name evidence="5" type="primary">nuoN</name>
    <name evidence="8" type="ORF">SAMN06265339_0944</name>
</gene>
<comment type="subunit">
    <text evidence="5">NDH-1 is composed of 14 different subunits. Subunits NuoA, H, J, K, L, M, N constitute the membrane sector of the complex.</text>
</comment>
<evidence type="ECO:0000256" key="5">
    <source>
        <dbReference type="HAMAP-Rule" id="MF_00445"/>
    </source>
</evidence>
<dbReference type="HAMAP" id="MF_00445">
    <property type="entry name" value="NDH1_NuoN_1"/>
    <property type="match status" value="1"/>
</dbReference>
<evidence type="ECO:0000256" key="1">
    <source>
        <dbReference type="ARBA" id="ARBA00004127"/>
    </source>
</evidence>
<evidence type="ECO:0000256" key="3">
    <source>
        <dbReference type="ARBA" id="ARBA00022989"/>
    </source>
</evidence>
<keyword evidence="5" id="KW-1278">Translocase</keyword>
<sequence length="474" mass="51375">MNVNFLAAVMILALTGAFLPVINRVFRVTGLPGVAISSVGYVLGIFLVILSNSGEKILNNFFVTDEVTRLIGILILVASWMLMFVLYWILEKDKFVNEIIGALLISTAGALLLISSTNFVSLIISMELMTMPTYLMVLFAFDDKAIEAGIKYFFNGALAIGMLLFGVSLLYAMTGSFEFSVLAQKLFKDPLVLLAAVFILAGFGFKITAFPFHFWGPDVYDGTCPGIAALLTGISKSAAFIALMRVIFESFPLFGEGGISHQLTLILAIIAAVTMTVGNLLALVQKRVSRILAYSSVAHAGYTLVAFAALSTPLSVTGIIYHSVAYVFMKTAAFLCFAVFLFVWGARTMDDYKGLGRREPILAALFLIFLLSLAGVPPMAGFISKVFVFTAAVKAGMLWLALVGLLNSAFSVAYYIWIAKQMYLEEPTIEKPNNVRADKNLVLIPLGVMAVMLIILGIWINPVLNAAGQFVSGL</sequence>
<dbReference type="Pfam" id="PF00361">
    <property type="entry name" value="Proton_antipo_M"/>
    <property type="match status" value="1"/>
</dbReference>
<proteinExistence type="inferred from homology"/>
<feature type="domain" description="NADH:quinone oxidoreductase/Mrp antiporter transmembrane" evidence="7">
    <location>
        <begin position="116"/>
        <end position="411"/>
    </location>
</feature>
<feature type="transmembrane region" description="Helical" evidence="5">
    <location>
        <begin position="6"/>
        <end position="26"/>
    </location>
</feature>
<protein>
    <recommendedName>
        <fullName evidence="5">NADH-quinone oxidoreductase subunit N</fullName>
        <ecNumber evidence="5">7.1.1.-</ecNumber>
    </recommendedName>
    <alternativeName>
        <fullName evidence="5">NADH dehydrogenase I subunit N</fullName>
    </alternativeName>
    <alternativeName>
        <fullName evidence="5">NDH-1 subunit N</fullName>
    </alternativeName>
</protein>
<dbReference type="PANTHER" id="PTHR22773">
    <property type="entry name" value="NADH DEHYDROGENASE"/>
    <property type="match status" value="1"/>
</dbReference>
<feature type="transmembrane region" description="Helical" evidence="5">
    <location>
        <begin position="291"/>
        <end position="311"/>
    </location>
</feature>
<reference evidence="8 9" key="1">
    <citation type="submission" date="2017-05" db="EMBL/GenBank/DDBJ databases">
        <authorList>
            <person name="Varghese N."/>
            <person name="Submissions S."/>
        </authorList>
    </citation>
    <scope>NUCLEOTIDE SEQUENCE [LARGE SCALE GENOMIC DNA]</scope>
    <source>
        <strain evidence="8 9">DSM 15522</strain>
    </source>
</reference>
<keyword evidence="2 5" id="KW-0812">Transmembrane</keyword>
<comment type="subcellular location">
    <subcellularLocation>
        <location evidence="5">Cell membrane</location>
        <topology evidence="5">Multi-pass membrane protein</topology>
    </subcellularLocation>
    <subcellularLocation>
        <location evidence="1">Endomembrane system</location>
        <topology evidence="1">Multi-pass membrane protein</topology>
    </subcellularLocation>
    <subcellularLocation>
        <location evidence="6">Membrane</location>
        <topology evidence="6">Multi-pass membrane protein</topology>
    </subcellularLocation>
</comment>
<dbReference type="Proteomes" id="UP001157911">
    <property type="component" value="Unassembled WGS sequence"/>
</dbReference>
<feature type="transmembrane region" description="Helical" evidence="5">
    <location>
        <begin position="323"/>
        <end position="344"/>
    </location>
</feature>